<dbReference type="KEGG" id="abi:Aboo_0273"/>
<dbReference type="eggNOG" id="arCOG01400">
    <property type="taxonomic scope" value="Archaea"/>
</dbReference>
<dbReference type="Proteomes" id="UP000001400">
    <property type="component" value="Chromosome"/>
</dbReference>
<accession>B5IDL0</accession>
<dbReference type="PANTHER" id="PTHR34203:SF15">
    <property type="entry name" value="SLL1173 PROTEIN"/>
    <property type="match status" value="1"/>
</dbReference>
<keyword evidence="2" id="KW-0808">Transferase</keyword>
<dbReference type="STRING" id="439481.Aboo_0273"/>
<dbReference type="Gene3D" id="3.40.50.150">
    <property type="entry name" value="Vaccinia Virus protein VP39"/>
    <property type="match status" value="1"/>
</dbReference>
<dbReference type="OrthoDB" id="57441at2157"/>
<sequence length="278" mass="32010">MKGIYTQIPIVESVKFSLKYLKNPWAIIPIFLDRPTRVDIKWSNDGGIVLKGKSDFWRLRDITRSGWEILNTKNGIIYLKNKEIVIAAHIHQISVVNEPLEKYYRIFDFSHKTVLDIGGYIGYSAILFSRWGAKKVIIYEAQRENIPMIKKNMRLNKVNGEVHNLAIADKDGYIELSYDELGTTSFGLGGNKKYKIRAISISRVLSSNIDIAKFDCEGCEYSLLSVPCEILRNVPRYVIEYHRGFESLKNKFEECGFKVQKLWKIKEQIGGFKAEVMG</sequence>
<dbReference type="Pfam" id="PF05050">
    <property type="entry name" value="Methyltransf_21"/>
    <property type="match status" value="1"/>
</dbReference>
<dbReference type="GO" id="GO:0008168">
    <property type="term" value="F:methyltransferase activity"/>
    <property type="evidence" value="ECO:0007669"/>
    <property type="project" value="UniProtKB-KW"/>
</dbReference>
<reference evidence="2" key="1">
    <citation type="submission" date="2010-02" db="EMBL/GenBank/DDBJ databases">
        <title>Complete sequence of Aciduliprofundum boonei T469.</title>
        <authorList>
            <consortium name="US DOE Joint Genome Institute"/>
            <person name="Lucas S."/>
            <person name="Copeland A."/>
            <person name="Lapidus A."/>
            <person name="Cheng J.-F."/>
            <person name="Bruce D."/>
            <person name="Goodwin L."/>
            <person name="Pitluck S."/>
            <person name="Saunders E."/>
            <person name="Detter J.C."/>
            <person name="Han C."/>
            <person name="Tapia R."/>
            <person name="Land M."/>
            <person name="Hauser L."/>
            <person name="Kyrpides N."/>
            <person name="Mikhailova N."/>
            <person name="Flores G."/>
            <person name="Reysenbach A.-L."/>
            <person name="Woyke T."/>
        </authorList>
    </citation>
    <scope>NUCLEOTIDE SEQUENCE</scope>
    <source>
        <strain evidence="2">T469</strain>
    </source>
</reference>
<proteinExistence type="predicted"/>
<protein>
    <submittedName>
        <fullName evidence="2">Methyltransferase FkbM family</fullName>
    </submittedName>
</protein>
<dbReference type="GO" id="GO:0032259">
    <property type="term" value="P:methylation"/>
    <property type="evidence" value="ECO:0007669"/>
    <property type="project" value="UniProtKB-KW"/>
</dbReference>
<evidence type="ECO:0000313" key="2">
    <source>
        <dbReference type="EMBL" id="ADD08084.1"/>
    </source>
</evidence>
<dbReference type="EMBL" id="CP001941">
    <property type="protein sequence ID" value="ADD08084.1"/>
    <property type="molecule type" value="Genomic_DNA"/>
</dbReference>
<feature type="domain" description="Methyltransferase FkbM" evidence="1">
    <location>
        <begin position="116"/>
        <end position="258"/>
    </location>
</feature>
<name>B5IDL0_ACIB4</name>
<dbReference type="NCBIfam" id="TIGR01444">
    <property type="entry name" value="fkbM_fam"/>
    <property type="match status" value="1"/>
</dbReference>
<dbReference type="SUPFAM" id="SSF53335">
    <property type="entry name" value="S-adenosyl-L-methionine-dependent methyltransferases"/>
    <property type="match status" value="1"/>
</dbReference>
<organism evidence="2 3">
    <name type="scientific">Aciduliprofundum boonei (strain DSM 19572 / T469)</name>
    <dbReference type="NCBI Taxonomy" id="439481"/>
    <lineage>
        <taxon>Archaea</taxon>
        <taxon>Methanobacteriati</taxon>
        <taxon>Thermoplasmatota</taxon>
        <taxon>DHVE2 group</taxon>
        <taxon>Candidatus Aciduliprofundum</taxon>
    </lineage>
</organism>
<dbReference type="AlphaFoldDB" id="B5IDL0"/>
<keyword evidence="2" id="KW-0489">Methyltransferase</keyword>
<evidence type="ECO:0000259" key="1">
    <source>
        <dbReference type="Pfam" id="PF05050"/>
    </source>
</evidence>
<dbReference type="InterPro" id="IPR029063">
    <property type="entry name" value="SAM-dependent_MTases_sf"/>
</dbReference>
<dbReference type="InterPro" id="IPR052514">
    <property type="entry name" value="SAM-dependent_MTase"/>
</dbReference>
<keyword evidence="3" id="KW-1185">Reference proteome</keyword>
<dbReference type="PANTHER" id="PTHR34203">
    <property type="entry name" value="METHYLTRANSFERASE, FKBM FAMILY PROTEIN"/>
    <property type="match status" value="1"/>
</dbReference>
<dbReference type="RefSeq" id="WP_008084469.1">
    <property type="nucleotide sequence ID" value="NC_013926.1"/>
</dbReference>
<dbReference type="GeneID" id="8827215"/>
<gene>
    <name evidence="2" type="ordered locus">Aboo_0273</name>
</gene>
<dbReference type="InterPro" id="IPR006342">
    <property type="entry name" value="FkbM_mtfrase"/>
</dbReference>
<dbReference type="HOGENOM" id="CLU_079272_0_0_2"/>
<evidence type="ECO:0000313" key="3">
    <source>
        <dbReference type="Proteomes" id="UP000001400"/>
    </source>
</evidence>